<evidence type="ECO:0000313" key="1">
    <source>
        <dbReference type="EMBL" id="KAH7934455.1"/>
    </source>
</evidence>
<organism evidence="1 2">
    <name type="scientific">Rhipicephalus microplus</name>
    <name type="common">Cattle tick</name>
    <name type="synonym">Boophilus microplus</name>
    <dbReference type="NCBI Taxonomy" id="6941"/>
    <lineage>
        <taxon>Eukaryota</taxon>
        <taxon>Metazoa</taxon>
        <taxon>Ecdysozoa</taxon>
        <taxon>Arthropoda</taxon>
        <taxon>Chelicerata</taxon>
        <taxon>Arachnida</taxon>
        <taxon>Acari</taxon>
        <taxon>Parasitiformes</taxon>
        <taxon>Ixodida</taxon>
        <taxon>Ixodoidea</taxon>
        <taxon>Ixodidae</taxon>
        <taxon>Rhipicephalinae</taxon>
        <taxon>Rhipicephalus</taxon>
        <taxon>Boophilus</taxon>
    </lineage>
</organism>
<name>A0A9J6CV93_RHIMP</name>
<proteinExistence type="predicted"/>
<reference evidence="1" key="2">
    <citation type="submission" date="2021-09" db="EMBL/GenBank/DDBJ databases">
        <authorList>
            <person name="Jia N."/>
            <person name="Wang J."/>
            <person name="Shi W."/>
            <person name="Du L."/>
            <person name="Sun Y."/>
            <person name="Zhan W."/>
            <person name="Jiang J."/>
            <person name="Wang Q."/>
            <person name="Zhang B."/>
            <person name="Ji P."/>
            <person name="Sakyi L.B."/>
            <person name="Cui X."/>
            <person name="Yuan T."/>
            <person name="Jiang B."/>
            <person name="Yang W."/>
            <person name="Lam T.T.-Y."/>
            <person name="Chang Q."/>
            <person name="Ding S."/>
            <person name="Wang X."/>
            <person name="Zhu J."/>
            <person name="Ruan X."/>
            <person name="Zhao L."/>
            <person name="Wei J."/>
            <person name="Que T."/>
            <person name="Du C."/>
            <person name="Cheng J."/>
            <person name="Dai P."/>
            <person name="Han X."/>
            <person name="Huang E."/>
            <person name="Gao Y."/>
            <person name="Liu J."/>
            <person name="Shao H."/>
            <person name="Ye R."/>
            <person name="Li L."/>
            <person name="Wei W."/>
            <person name="Wang X."/>
            <person name="Wang C."/>
            <person name="Huo Q."/>
            <person name="Li W."/>
            <person name="Guo W."/>
            <person name="Chen H."/>
            <person name="Chen S."/>
            <person name="Zhou L."/>
            <person name="Zhou L."/>
            <person name="Ni X."/>
            <person name="Tian J."/>
            <person name="Zhou Y."/>
            <person name="Sheng Y."/>
            <person name="Liu T."/>
            <person name="Pan Y."/>
            <person name="Xia L."/>
            <person name="Li J."/>
            <person name="Zhao F."/>
            <person name="Cao W."/>
        </authorList>
    </citation>
    <scope>NUCLEOTIDE SEQUENCE</scope>
    <source>
        <strain evidence="1">Rmic-2018</strain>
        <tissue evidence="1">Larvae</tissue>
    </source>
</reference>
<dbReference type="AlphaFoldDB" id="A0A9J6CV93"/>
<protein>
    <recommendedName>
        <fullName evidence="3">Tick transposon</fullName>
    </recommendedName>
</protein>
<gene>
    <name evidence="1" type="ORF">HPB51_029184</name>
</gene>
<dbReference type="EMBL" id="JABSTU010006458">
    <property type="protein sequence ID" value="KAH7934455.1"/>
    <property type="molecule type" value="Genomic_DNA"/>
</dbReference>
<dbReference type="Proteomes" id="UP000821866">
    <property type="component" value="Unassembled WGS sequence"/>
</dbReference>
<evidence type="ECO:0000313" key="2">
    <source>
        <dbReference type="Proteomes" id="UP000821866"/>
    </source>
</evidence>
<comment type="caution">
    <text evidence="1">The sequence shown here is derived from an EMBL/GenBank/DDBJ whole genome shotgun (WGS) entry which is preliminary data.</text>
</comment>
<reference evidence="1" key="1">
    <citation type="journal article" date="2020" name="Cell">
        <title>Large-Scale Comparative Analyses of Tick Genomes Elucidate Their Genetic Diversity and Vector Capacities.</title>
        <authorList>
            <consortium name="Tick Genome and Microbiome Consortium (TIGMIC)"/>
            <person name="Jia N."/>
            <person name="Wang J."/>
            <person name="Shi W."/>
            <person name="Du L."/>
            <person name="Sun Y."/>
            <person name="Zhan W."/>
            <person name="Jiang J.F."/>
            <person name="Wang Q."/>
            <person name="Zhang B."/>
            <person name="Ji P."/>
            <person name="Bell-Sakyi L."/>
            <person name="Cui X.M."/>
            <person name="Yuan T.T."/>
            <person name="Jiang B.G."/>
            <person name="Yang W.F."/>
            <person name="Lam T.T."/>
            <person name="Chang Q.C."/>
            <person name="Ding S.J."/>
            <person name="Wang X.J."/>
            <person name="Zhu J.G."/>
            <person name="Ruan X.D."/>
            <person name="Zhao L."/>
            <person name="Wei J.T."/>
            <person name="Ye R.Z."/>
            <person name="Que T.C."/>
            <person name="Du C.H."/>
            <person name="Zhou Y.H."/>
            <person name="Cheng J.X."/>
            <person name="Dai P.F."/>
            <person name="Guo W.B."/>
            <person name="Han X.H."/>
            <person name="Huang E.J."/>
            <person name="Li L.F."/>
            <person name="Wei W."/>
            <person name="Gao Y.C."/>
            <person name="Liu J.Z."/>
            <person name="Shao H.Z."/>
            <person name="Wang X."/>
            <person name="Wang C.C."/>
            <person name="Yang T.C."/>
            <person name="Huo Q.B."/>
            <person name="Li W."/>
            <person name="Chen H.Y."/>
            <person name="Chen S.E."/>
            <person name="Zhou L.G."/>
            <person name="Ni X.B."/>
            <person name="Tian J.H."/>
            <person name="Sheng Y."/>
            <person name="Liu T."/>
            <person name="Pan Y.S."/>
            <person name="Xia L.Y."/>
            <person name="Li J."/>
            <person name="Zhao F."/>
            <person name="Cao W.C."/>
        </authorList>
    </citation>
    <scope>NUCLEOTIDE SEQUENCE</scope>
    <source>
        <strain evidence="1">Rmic-2018</strain>
    </source>
</reference>
<sequence>MPEGAYKEKALAAIKKNFRPVKLGATRVKSKFADFCKNAGLTTLAKNIKNRKGSNLNVFFSAKRRKPDVPFRTIVSEGGSWQVNVSRFLQSKLKNLVVNDPFHAKGSTVAPASSFPKIPIWPDTAV</sequence>
<evidence type="ECO:0008006" key="3">
    <source>
        <dbReference type="Google" id="ProtNLM"/>
    </source>
</evidence>
<accession>A0A9J6CV93</accession>
<keyword evidence="2" id="KW-1185">Reference proteome</keyword>